<feature type="domain" description="BPTI/Kunitz inhibitor" evidence="2">
    <location>
        <begin position="42"/>
        <end position="94"/>
    </location>
</feature>
<dbReference type="InterPro" id="IPR036880">
    <property type="entry name" value="Kunitz_BPTI_sf"/>
</dbReference>
<name>A0A0B1RWA3_OESDE</name>
<dbReference type="PROSITE" id="PS50279">
    <property type="entry name" value="BPTI_KUNITZ_2"/>
    <property type="match status" value="1"/>
</dbReference>
<dbReference type="Pfam" id="PF00014">
    <property type="entry name" value="Kunitz_BPTI"/>
    <property type="match status" value="1"/>
</dbReference>
<keyword evidence="4" id="KW-1185">Reference proteome</keyword>
<dbReference type="SUPFAM" id="SSF57362">
    <property type="entry name" value="BPTI-like"/>
    <property type="match status" value="1"/>
</dbReference>
<organism evidence="3 4">
    <name type="scientific">Oesophagostomum dentatum</name>
    <name type="common">Nodular worm</name>
    <dbReference type="NCBI Taxonomy" id="61180"/>
    <lineage>
        <taxon>Eukaryota</taxon>
        <taxon>Metazoa</taxon>
        <taxon>Ecdysozoa</taxon>
        <taxon>Nematoda</taxon>
        <taxon>Chromadorea</taxon>
        <taxon>Rhabditida</taxon>
        <taxon>Rhabditina</taxon>
        <taxon>Rhabditomorpha</taxon>
        <taxon>Strongyloidea</taxon>
        <taxon>Strongylidae</taxon>
        <taxon>Oesophagostomum</taxon>
    </lineage>
</organism>
<dbReference type="InterPro" id="IPR020901">
    <property type="entry name" value="Prtase_inh_Kunz-CS"/>
</dbReference>
<dbReference type="AlphaFoldDB" id="A0A0B1RWA3"/>
<dbReference type="SMART" id="SM00131">
    <property type="entry name" value="KU"/>
    <property type="match status" value="1"/>
</dbReference>
<dbReference type="Proteomes" id="UP000053660">
    <property type="component" value="Unassembled WGS sequence"/>
</dbReference>
<evidence type="ECO:0000259" key="2">
    <source>
        <dbReference type="PROSITE" id="PS50279"/>
    </source>
</evidence>
<dbReference type="Gene3D" id="4.10.410.10">
    <property type="entry name" value="Pancreatic trypsin inhibitor Kunitz domain"/>
    <property type="match status" value="1"/>
</dbReference>
<dbReference type="CDD" id="cd00109">
    <property type="entry name" value="Kunitz-type"/>
    <property type="match status" value="1"/>
</dbReference>
<dbReference type="GO" id="GO:0004867">
    <property type="term" value="F:serine-type endopeptidase inhibitor activity"/>
    <property type="evidence" value="ECO:0007669"/>
    <property type="project" value="InterPro"/>
</dbReference>
<evidence type="ECO:0000256" key="1">
    <source>
        <dbReference type="SAM" id="SignalP"/>
    </source>
</evidence>
<dbReference type="InterPro" id="IPR002223">
    <property type="entry name" value="Kunitz_BPTI"/>
</dbReference>
<gene>
    <name evidence="3" type="ORF">OESDEN_23027</name>
</gene>
<protein>
    <submittedName>
        <fullName evidence="3">Kunitz/Bovine pancreatic trypsin inhibitor domain protein</fullName>
    </submittedName>
</protein>
<dbReference type="OrthoDB" id="4473401at2759"/>
<feature type="non-terminal residue" evidence="3">
    <location>
        <position position="169"/>
    </location>
</feature>
<evidence type="ECO:0000313" key="4">
    <source>
        <dbReference type="Proteomes" id="UP000053660"/>
    </source>
</evidence>
<feature type="signal peptide" evidence="1">
    <location>
        <begin position="1"/>
        <end position="15"/>
    </location>
</feature>
<accession>A0A0B1RWA3</accession>
<proteinExistence type="predicted"/>
<dbReference type="PANTHER" id="PTHR47248">
    <property type="entry name" value="PROTEIN CBG06772"/>
    <property type="match status" value="1"/>
</dbReference>
<dbReference type="EMBL" id="KN610847">
    <property type="protein sequence ID" value="KHJ77353.1"/>
    <property type="molecule type" value="Genomic_DNA"/>
</dbReference>
<dbReference type="PANTHER" id="PTHR47248:SF7">
    <property type="entry name" value="BPTI_KUNITZ INHIBITOR DOMAIN-CONTAINING PROTEIN"/>
    <property type="match status" value="1"/>
</dbReference>
<keyword evidence="1" id="KW-0732">Signal</keyword>
<dbReference type="InterPro" id="IPR052861">
    <property type="entry name" value="BPTI/Kunitz_domain"/>
</dbReference>
<feature type="chain" id="PRO_5012204172" evidence="1">
    <location>
        <begin position="16"/>
        <end position="169"/>
    </location>
</feature>
<dbReference type="PROSITE" id="PS00280">
    <property type="entry name" value="BPTI_KUNITZ_1"/>
    <property type="match status" value="1"/>
</dbReference>
<reference evidence="3 4" key="1">
    <citation type="submission" date="2014-03" db="EMBL/GenBank/DDBJ databases">
        <title>Draft genome of the hookworm Oesophagostomum dentatum.</title>
        <authorList>
            <person name="Mitreva M."/>
        </authorList>
    </citation>
    <scope>NUCLEOTIDE SEQUENCE [LARGE SCALE GENOMIC DNA]</scope>
    <source>
        <strain evidence="3 4">OD-Hann</strain>
    </source>
</reference>
<sequence>MWSTILLLAFSPLLCQDLARLFSLLNFFPKHICLGFELLPPCNEPLDMGDECDEEPSIRYHMDAETLTCLAFKYTGCGGNGNNFKSRTHCQLRCIPMDFINCPANTPAVKREDGTSHCDSEHKCPEGSSCVEGFIFKKCCDNEASEKYIADRRPNCGNRQAVNDENRDY</sequence>
<evidence type="ECO:0000313" key="3">
    <source>
        <dbReference type="EMBL" id="KHJ77353.1"/>
    </source>
</evidence>